<dbReference type="AlphaFoldDB" id="A0A1I7UTL2"/>
<dbReference type="Proteomes" id="UP000095282">
    <property type="component" value="Unplaced"/>
</dbReference>
<protein>
    <submittedName>
        <fullName evidence="3">F-box domain-containing protein</fullName>
    </submittedName>
</protein>
<organism evidence="2 3">
    <name type="scientific">Caenorhabditis tropicalis</name>
    <dbReference type="NCBI Taxonomy" id="1561998"/>
    <lineage>
        <taxon>Eukaryota</taxon>
        <taxon>Metazoa</taxon>
        <taxon>Ecdysozoa</taxon>
        <taxon>Nematoda</taxon>
        <taxon>Chromadorea</taxon>
        <taxon>Rhabditida</taxon>
        <taxon>Rhabditina</taxon>
        <taxon>Rhabditomorpha</taxon>
        <taxon>Rhabditoidea</taxon>
        <taxon>Rhabditidae</taxon>
        <taxon>Peloderinae</taxon>
        <taxon>Caenorhabditis</taxon>
    </lineage>
</organism>
<accession>A0A1I7UTL2</accession>
<dbReference type="InterPro" id="IPR001810">
    <property type="entry name" value="F-box_dom"/>
</dbReference>
<reference evidence="3" key="1">
    <citation type="submission" date="2016-11" db="UniProtKB">
        <authorList>
            <consortium name="WormBaseParasite"/>
        </authorList>
    </citation>
    <scope>IDENTIFICATION</scope>
</reference>
<dbReference type="PANTHER" id="PTHR21503:SF52">
    <property type="entry name" value="F-BOX DOMAIN-CONTAINING PROTEIN"/>
    <property type="match status" value="1"/>
</dbReference>
<dbReference type="PANTHER" id="PTHR21503">
    <property type="entry name" value="F-BOX-CONTAINING HYPOTHETICAL PROTEIN C.ELEGANS"/>
    <property type="match status" value="1"/>
</dbReference>
<dbReference type="Pfam" id="PF00646">
    <property type="entry name" value="F-box"/>
    <property type="match status" value="1"/>
</dbReference>
<evidence type="ECO:0000313" key="2">
    <source>
        <dbReference type="Proteomes" id="UP000095282"/>
    </source>
</evidence>
<dbReference type="PROSITE" id="PS50181">
    <property type="entry name" value="FBOX"/>
    <property type="match status" value="1"/>
</dbReference>
<evidence type="ECO:0000313" key="3">
    <source>
        <dbReference type="WBParaSite" id="Csp11.Scaffold630.g19221.t1"/>
    </source>
</evidence>
<dbReference type="eggNOG" id="ENOG502TKI0">
    <property type="taxonomic scope" value="Eukaryota"/>
</dbReference>
<proteinExistence type="predicted"/>
<feature type="domain" description="F-box" evidence="1">
    <location>
        <begin position="1"/>
        <end position="38"/>
    </location>
</feature>
<dbReference type="WBParaSite" id="Csp11.Scaffold630.g19221.t1">
    <property type="protein sequence ID" value="Csp11.Scaffold630.g19221.t1"/>
    <property type="gene ID" value="Csp11.Scaffold630.g19221"/>
</dbReference>
<name>A0A1I7UTL2_9PELO</name>
<sequence length="238" mass="27675">MNLLRLPLIVLKEVFKSMDFREKFLISFLSKRARNTLQLTCVIPHFSFHLVDDFHIHAGRSWLDRNTEEENKGNVYIGRQKMRLRTTSDTLILRENPIRKWLLMTGYLLATFKKSTISLGFHGTPAVSALDFIKMINQRQLCVTLVVYSSLVTQSSEFIRKILDECTEVTDLIRISAAFPDDFVYTPPRPFKAKKLFVGKINNWFNLEKFMNCLRISVEPERTQIGLHRTTSRSSQNG</sequence>
<keyword evidence="2" id="KW-1185">Reference proteome</keyword>
<evidence type="ECO:0000259" key="1">
    <source>
        <dbReference type="PROSITE" id="PS50181"/>
    </source>
</evidence>